<comment type="caution">
    <text evidence="7">The sequence shown here is derived from an EMBL/GenBank/DDBJ whole genome shotgun (WGS) entry which is preliminary data.</text>
</comment>
<dbReference type="PROSITE" id="PS51918">
    <property type="entry name" value="RADICAL_SAM"/>
    <property type="match status" value="1"/>
</dbReference>
<dbReference type="RefSeq" id="WP_307263513.1">
    <property type="nucleotide sequence ID" value="NZ_JAUSVL010000001.1"/>
</dbReference>
<protein>
    <submittedName>
        <fullName evidence="7">MoaA/NifB/PqqE/SkfB family radical SAM enzyme</fullName>
    </submittedName>
</protein>
<dbReference type="CDD" id="cd01335">
    <property type="entry name" value="Radical_SAM"/>
    <property type="match status" value="1"/>
</dbReference>
<evidence type="ECO:0000256" key="5">
    <source>
        <dbReference type="ARBA" id="ARBA00023014"/>
    </source>
</evidence>
<dbReference type="SFLD" id="SFLDG01067">
    <property type="entry name" value="SPASM/twitch_domain_containing"/>
    <property type="match status" value="1"/>
</dbReference>
<dbReference type="Pfam" id="PF04055">
    <property type="entry name" value="Radical_SAM"/>
    <property type="match status" value="1"/>
</dbReference>
<proteinExistence type="predicted"/>
<keyword evidence="3" id="KW-0479">Metal-binding</keyword>
<comment type="cofactor">
    <cofactor evidence="1">
        <name>[4Fe-4S] cluster</name>
        <dbReference type="ChEBI" id="CHEBI:49883"/>
    </cofactor>
</comment>
<dbReference type="SUPFAM" id="SSF102114">
    <property type="entry name" value="Radical SAM enzymes"/>
    <property type="match status" value="1"/>
</dbReference>
<keyword evidence="5" id="KW-0411">Iron-sulfur</keyword>
<sequence length="398" mass="44345">MKIRALTRIVSGCTWKVQRQLLFNFALGGARAVRAFERRRKQGRPFFPAFTMISLTNRCNLQCRGCWVEQTKPAQALSVEQLNGVVTTARRYGSNFFGILGGEPLLHDGLFEFMAAHPWAYFQLFSNGVGMTREVAEKLAAMGNVTPLISIEGLENESRRRRGRDDVFARALAGVDEAVRAGLFVGVSASITRSNFAELVSDDYLDFLIEHGVHYIWYYIYRPAGRVPEPENALSAEQIVELRRFIVDRRQTAKILIIDAYWDHLGRALCPAATGLSHHISPGGAIEFCPPVQFCSGRLDEHGGNLEALFQQPGLLPALREYVSGRTRGCILLKDPAGLAAFMREQGAEDSSCRDALAELAALPQLPGHDHAEPLLPEKSWAYRLAKKYYFFGFGAYG</sequence>
<dbReference type="GO" id="GO:0051536">
    <property type="term" value="F:iron-sulfur cluster binding"/>
    <property type="evidence" value="ECO:0007669"/>
    <property type="project" value="UniProtKB-KW"/>
</dbReference>
<dbReference type="AlphaFoldDB" id="A0AAE4AQI9"/>
<dbReference type="PANTHER" id="PTHR43524:SF1">
    <property type="entry name" value="RADICAL SAM SUPERFAMILY PROTEIN"/>
    <property type="match status" value="1"/>
</dbReference>
<organism evidence="7 8">
    <name type="scientific">Oligosphaera ethanolica</name>
    <dbReference type="NCBI Taxonomy" id="760260"/>
    <lineage>
        <taxon>Bacteria</taxon>
        <taxon>Pseudomonadati</taxon>
        <taxon>Lentisphaerota</taxon>
        <taxon>Oligosphaeria</taxon>
        <taxon>Oligosphaerales</taxon>
        <taxon>Oligosphaeraceae</taxon>
        <taxon>Oligosphaera</taxon>
    </lineage>
</organism>
<dbReference type="GO" id="GO:0003824">
    <property type="term" value="F:catalytic activity"/>
    <property type="evidence" value="ECO:0007669"/>
    <property type="project" value="InterPro"/>
</dbReference>
<dbReference type="InterPro" id="IPR007197">
    <property type="entry name" value="rSAM"/>
</dbReference>
<dbReference type="GO" id="GO:0046872">
    <property type="term" value="F:metal ion binding"/>
    <property type="evidence" value="ECO:0007669"/>
    <property type="project" value="UniProtKB-KW"/>
</dbReference>
<accession>A0AAE4AQI9</accession>
<name>A0AAE4AQI9_9BACT</name>
<evidence type="ECO:0000259" key="6">
    <source>
        <dbReference type="PROSITE" id="PS51918"/>
    </source>
</evidence>
<feature type="domain" description="Radical SAM core" evidence="6">
    <location>
        <begin position="45"/>
        <end position="250"/>
    </location>
</feature>
<dbReference type="PANTHER" id="PTHR43524">
    <property type="entry name" value="RADICAL SAM SUPERFAMILY PROTEIN"/>
    <property type="match status" value="1"/>
</dbReference>
<dbReference type="InterPro" id="IPR058240">
    <property type="entry name" value="rSAM_sf"/>
</dbReference>
<evidence type="ECO:0000256" key="2">
    <source>
        <dbReference type="ARBA" id="ARBA00022691"/>
    </source>
</evidence>
<dbReference type="Proteomes" id="UP001238163">
    <property type="component" value="Unassembled WGS sequence"/>
</dbReference>
<gene>
    <name evidence="7" type="ORF">J3R75_003255</name>
</gene>
<evidence type="ECO:0000313" key="7">
    <source>
        <dbReference type="EMBL" id="MDQ0291148.1"/>
    </source>
</evidence>
<dbReference type="SFLD" id="SFLDS00029">
    <property type="entry name" value="Radical_SAM"/>
    <property type="match status" value="1"/>
</dbReference>
<dbReference type="Gene3D" id="3.20.20.70">
    <property type="entry name" value="Aldolase class I"/>
    <property type="match status" value="1"/>
</dbReference>
<evidence type="ECO:0000313" key="8">
    <source>
        <dbReference type="Proteomes" id="UP001238163"/>
    </source>
</evidence>
<evidence type="ECO:0000256" key="1">
    <source>
        <dbReference type="ARBA" id="ARBA00001966"/>
    </source>
</evidence>
<evidence type="ECO:0000256" key="4">
    <source>
        <dbReference type="ARBA" id="ARBA00023004"/>
    </source>
</evidence>
<keyword evidence="2" id="KW-0949">S-adenosyl-L-methionine</keyword>
<reference evidence="7" key="1">
    <citation type="submission" date="2023-07" db="EMBL/GenBank/DDBJ databases">
        <title>Genomic Encyclopedia of Type Strains, Phase IV (KMG-IV): sequencing the most valuable type-strain genomes for metagenomic binning, comparative biology and taxonomic classification.</title>
        <authorList>
            <person name="Goeker M."/>
        </authorList>
    </citation>
    <scope>NUCLEOTIDE SEQUENCE</scope>
    <source>
        <strain evidence="7">DSM 24202</strain>
    </source>
</reference>
<keyword evidence="4" id="KW-0408">Iron</keyword>
<evidence type="ECO:0000256" key="3">
    <source>
        <dbReference type="ARBA" id="ARBA00022723"/>
    </source>
</evidence>
<dbReference type="InterPro" id="IPR013785">
    <property type="entry name" value="Aldolase_TIM"/>
</dbReference>
<dbReference type="EMBL" id="JAUSVL010000001">
    <property type="protein sequence ID" value="MDQ0291148.1"/>
    <property type="molecule type" value="Genomic_DNA"/>
</dbReference>
<keyword evidence="8" id="KW-1185">Reference proteome</keyword>